<reference evidence="2" key="2">
    <citation type="submission" date="2020-09" db="EMBL/GenBank/DDBJ databases">
        <authorList>
            <person name="Sun Q."/>
            <person name="Ohkuma M."/>
        </authorList>
    </citation>
    <scope>NUCLEOTIDE SEQUENCE</scope>
    <source>
        <strain evidence="2">JCM 4125</strain>
    </source>
</reference>
<sequence>MAPSAPEPPERSSPRPSKPAWLAEANELEREKTPHHDLVARKRDEAHHLLRQAAPGACVGWLMRHGRGGNRDVMALLRELGRFMPRAVA</sequence>
<evidence type="ECO:0000313" key="2">
    <source>
        <dbReference type="EMBL" id="GGT98094.1"/>
    </source>
</evidence>
<dbReference type="EMBL" id="BMSA01000056">
    <property type="protein sequence ID" value="GGT98094.1"/>
    <property type="molecule type" value="Genomic_DNA"/>
</dbReference>
<dbReference type="AlphaFoldDB" id="A0A918M147"/>
<reference evidence="2" key="1">
    <citation type="journal article" date="2014" name="Int. J. Syst. Evol. Microbiol.">
        <title>Complete genome sequence of Corynebacterium casei LMG S-19264T (=DSM 44701T), isolated from a smear-ripened cheese.</title>
        <authorList>
            <consortium name="US DOE Joint Genome Institute (JGI-PGF)"/>
            <person name="Walter F."/>
            <person name="Albersmeier A."/>
            <person name="Kalinowski J."/>
            <person name="Ruckert C."/>
        </authorList>
    </citation>
    <scope>NUCLEOTIDE SEQUENCE</scope>
    <source>
        <strain evidence="2">JCM 4125</strain>
    </source>
</reference>
<comment type="caution">
    <text evidence="2">The sequence shown here is derived from an EMBL/GenBank/DDBJ whole genome shotgun (WGS) entry which is preliminary data.</text>
</comment>
<proteinExistence type="predicted"/>
<evidence type="ECO:0000256" key="1">
    <source>
        <dbReference type="SAM" id="MobiDB-lite"/>
    </source>
</evidence>
<keyword evidence="3" id="KW-1185">Reference proteome</keyword>
<protein>
    <submittedName>
        <fullName evidence="2">Uncharacterized protein</fullName>
    </submittedName>
</protein>
<dbReference type="Proteomes" id="UP000646776">
    <property type="component" value="Unassembled WGS sequence"/>
</dbReference>
<evidence type="ECO:0000313" key="3">
    <source>
        <dbReference type="Proteomes" id="UP000646776"/>
    </source>
</evidence>
<name>A0A918M147_9ACTN</name>
<gene>
    <name evidence="2" type="ORF">GCM10010226_89320</name>
</gene>
<organism evidence="2 3">
    <name type="scientific">Streptomyces phaeofaciens</name>
    <dbReference type="NCBI Taxonomy" id="68254"/>
    <lineage>
        <taxon>Bacteria</taxon>
        <taxon>Bacillati</taxon>
        <taxon>Actinomycetota</taxon>
        <taxon>Actinomycetes</taxon>
        <taxon>Kitasatosporales</taxon>
        <taxon>Streptomycetaceae</taxon>
        <taxon>Streptomyces</taxon>
    </lineage>
</organism>
<feature type="compositionally biased region" description="Basic and acidic residues" evidence="1">
    <location>
        <begin position="27"/>
        <end position="36"/>
    </location>
</feature>
<feature type="region of interest" description="Disordered" evidence="1">
    <location>
        <begin position="1"/>
        <end position="36"/>
    </location>
</feature>
<accession>A0A918M147</accession>